<name>A0A1A8XP98_9RHOO</name>
<dbReference type="AlphaFoldDB" id="A0A1A8XP98"/>
<dbReference type="GO" id="GO:0019634">
    <property type="term" value="P:organic phosphonate metabolic process"/>
    <property type="evidence" value="ECO:0007669"/>
    <property type="project" value="InterPro"/>
</dbReference>
<dbReference type="Proteomes" id="UP000199600">
    <property type="component" value="Unassembled WGS sequence"/>
</dbReference>
<dbReference type="EMBL" id="FLQY01000076">
    <property type="protein sequence ID" value="SBT05768.1"/>
    <property type="molecule type" value="Genomic_DNA"/>
</dbReference>
<dbReference type="NCBIfam" id="TIGR03293">
    <property type="entry name" value="PhnG_redo"/>
    <property type="match status" value="1"/>
</dbReference>
<dbReference type="Pfam" id="PF06754">
    <property type="entry name" value="PhnG"/>
    <property type="match status" value="1"/>
</dbReference>
<gene>
    <name evidence="1" type="ORF">PROAA_1670011</name>
</gene>
<dbReference type="InterPro" id="IPR009609">
    <property type="entry name" value="Phosphonate_metab_PhnG"/>
</dbReference>
<dbReference type="GO" id="GO:0015716">
    <property type="term" value="P:organic phosphonate transport"/>
    <property type="evidence" value="ECO:0007669"/>
    <property type="project" value="InterPro"/>
</dbReference>
<proteinExistence type="predicted"/>
<accession>A0A1A8XP98</accession>
<organism evidence="1 2">
    <name type="scientific">Candidatus Propionivibrio aalborgensis</name>
    <dbReference type="NCBI Taxonomy" id="1860101"/>
    <lineage>
        <taxon>Bacteria</taxon>
        <taxon>Pseudomonadati</taxon>
        <taxon>Pseudomonadota</taxon>
        <taxon>Betaproteobacteria</taxon>
        <taxon>Rhodocyclales</taxon>
        <taxon>Rhodocyclaceae</taxon>
        <taxon>Propionivibrio</taxon>
    </lineage>
</organism>
<keyword evidence="2" id="KW-1185">Reference proteome</keyword>
<sequence>MVTQETGVMNLERTDWVRALTAHPAPLLNALATKLTAECEVKLTSLPQAGLGLLTLTDGAFHEPYYLGEFPLSACRLEIGLADGRRADGGAQVLADDAGLARSLAILDAILAARFPGWDTVSEHVASGARLRSDEDHRRSAILAATRVDFALLNNANEDDDETL</sequence>
<evidence type="ECO:0000313" key="2">
    <source>
        <dbReference type="Proteomes" id="UP000199600"/>
    </source>
</evidence>
<evidence type="ECO:0000313" key="1">
    <source>
        <dbReference type="EMBL" id="SBT05768.1"/>
    </source>
</evidence>
<reference evidence="1 2" key="1">
    <citation type="submission" date="2016-06" db="EMBL/GenBank/DDBJ databases">
        <authorList>
            <person name="Kjaerup R.B."/>
            <person name="Dalgaard T.S."/>
            <person name="Juul-Madsen H.R."/>
        </authorList>
    </citation>
    <scope>NUCLEOTIDE SEQUENCE [LARGE SCALE GENOMIC DNA]</scope>
    <source>
        <strain evidence="1">2</strain>
    </source>
</reference>
<evidence type="ECO:0008006" key="3">
    <source>
        <dbReference type="Google" id="ProtNLM"/>
    </source>
</evidence>
<protein>
    <recommendedName>
        <fullName evidence="3">Phosphonate C-P lyase system protein PhnG</fullName>
    </recommendedName>
</protein>